<dbReference type="OrthoDB" id="9810135at2"/>
<dbReference type="Gene3D" id="3.40.50.300">
    <property type="entry name" value="P-loop containing nucleotide triphosphate hydrolases"/>
    <property type="match status" value="2"/>
</dbReference>
<dbReference type="EMBL" id="FUXP01000004">
    <property type="protein sequence ID" value="SJZ98117.1"/>
    <property type="molecule type" value="Genomic_DNA"/>
</dbReference>
<dbReference type="RefSeq" id="WP_078758059.1">
    <property type="nucleotide sequence ID" value="NZ_FUXP01000004.1"/>
</dbReference>
<feature type="domain" description="UvrD-like helicase ATP-binding" evidence="17">
    <location>
        <begin position="4"/>
        <end position="469"/>
    </location>
</feature>
<evidence type="ECO:0000256" key="11">
    <source>
        <dbReference type="ARBA" id="ARBA00023204"/>
    </source>
</evidence>
<feature type="domain" description="UvrD-like helicase C-terminal" evidence="18">
    <location>
        <begin position="516"/>
        <end position="763"/>
    </location>
</feature>
<keyword evidence="11 15" id="KW-0234">DNA repair</keyword>
<dbReference type="SUPFAM" id="SSF52980">
    <property type="entry name" value="Restriction endonuclease-like"/>
    <property type="match status" value="1"/>
</dbReference>
<dbReference type="GO" id="GO:0005829">
    <property type="term" value="C:cytosol"/>
    <property type="evidence" value="ECO:0007669"/>
    <property type="project" value="TreeGrafter"/>
</dbReference>
<dbReference type="SUPFAM" id="SSF52540">
    <property type="entry name" value="P-loop containing nucleoside triphosphate hydrolases"/>
    <property type="match status" value="1"/>
</dbReference>
<dbReference type="Gene3D" id="3.90.320.10">
    <property type="match status" value="1"/>
</dbReference>
<comment type="similarity">
    <text evidence="15">Belongs to the helicase family. UvrD subfamily.</text>
</comment>
<dbReference type="GO" id="GO:0005524">
    <property type="term" value="F:ATP binding"/>
    <property type="evidence" value="ECO:0007669"/>
    <property type="project" value="UniProtKB-UniRule"/>
</dbReference>
<feature type="region of interest" description="DNA-binding and helicase activity, interacts with RecC" evidence="15">
    <location>
        <begin position="1"/>
        <end position="857"/>
    </location>
</feature>
<comment type="domain">
    <text evidence="15">The N-terminal DNA-binding domain is a ssDNA-dependent ATPase and has ATP-dependent 3'-5' helicase function. This domain interacts with RecC.</text>
</comment>
<keyword evidence="8 15" id="KW-0067">ATP-binding</keyword>
<feature type="region of interest" description="Nuclease activity, interacts with RecD and RecA" evidence="15">
    <location>
        <begin position="904"/>
        <end position="1200"/>
    </location>
</feature>
<evidence type="ECO:0000256" key="14">
    <source>
        <dbReference type="ARBA" id="ARBA00048988"/>
    </source>
</evidence>
<evidence type="ECO:0000256" key="2">
    <source>
        <dbReference type="ARBA" id="ARBA00022723"/>
    </source>
</evidence>
<dbReference type="Gene3D" id="1.10.3170.10">
    <property type="entry name" value="Recbcd, chain B, domain 2"/>
    <property type="match status" value="1"/>
</dbReference>
<evidence type="ECO:0000256" key="16">
    <source>
        <dbReference type="PROSITE-ProRule" id="PRU00560"/>
    </source>
</evidence>
<keyword evidence="12 15" id="KW-0413">Isomerase</keyword>
<keyword evidence="10 15" id="KW-0238">DNA-binding</keyword>
<evidence type="ECO:0000259" key="17">
    <source>
        <dbReference type="PROSITE" id="PS51198"/>
    </source>
</evidence>
<feature type="active site" description="For nuclease activity" evidence="15">
    <location>
        <position position="1108"/>
    </location>
</feature>
<dbReference type="GO" id="GO:0009338">
    <property type="term" value="C:exodeoxyribonuclease V complex"/>
    <property type="evidence" value="ECO:0007669"/>
    <property type="project" value="TreeGrafter"/>
</dbReference>
<feature type="binding site" evidence="16">
    <location>
        <begin position="25"/>
        <end position="32"/>
    </location>
    <ligand>
        <name>ATP</name>
        <dbReference type="ChEBI" id="CHEBI:30616"/>
    </ligand>
</feature>
<keyword evidence="5 15" id="KW-0378">Hydrolase</keyword>
<name>A0A1T4Q3M0_9GAMM</name>
<evidence type="ECO:0000259" key="18">
    <source>
        <dbReference type="PROSITE" id="PS51217"/>
    </source>
</evidence>
<keyword evidence="2 15" id="KW-0479">Metal-binding</keyword>
<keyword evidence="20" id="KW-1185">Reference proteome</keyword>
<evidence type="ECO:0000256" key="13">
    <source>
        <dbReference type="ARBA" id="ARBA00034617"/>
    </source>
</evidence>
<accession>A0A1T4Q3M0</accession>
<dbReference type="GO" id="GO:0000287">
    <property type="term" value="F:magnesium ion binding"/>
    <property type="evidence" value="ECO:0007669"/>
    <property type="project" value="UniProtKB-UniRule"/>
</dbReference>
<evidence type="ECO:0000313" key="19">
    <source>
        <dbReference type="EMBL" id="SJZ98117.1"/>
    </source>
</evidence>
<comment type="function">
    <text evidence="15">A helicase/nuclease that prepares dsDNA breaks (DSB) for recombinational DNA repair. Binds to DSBs and unwinds DNA via a highly rapid and processive ATP-dependent bidirectional helicase activity. Unwinds dsDNA until it encounters a Chi (crossover hotspot instigator) sequence from the 3' direction. Cuts ssDNA a few nucleotides 3' to the Chi site. The properties and activities of the enzyme are changed at Chi. The Chi-altered holoenzyme produces a long 3'-ssDNA overhang and facilitates RecA-binding to the ssDNA for homologous DNA recombination and repair. Holoenzyme degrades any linearized DNA that is unable to undergo homologous recombination. In the holoenzyme this subunit contributes ATPase, 3'-5' helicase, exonuclease activity and loads RecA onto ssDNA.</text>
</comment>
<dbReference type="Proteomes" id="UP000190061">
    <property type="component" value="Unassembled WGS sequence"/>
</dbReference>
<dbReference type="Pfam" id="PF13361">
    <property type="entry name" value="UvrD_C"/>
    <property type="match status" value="2"/>
</dbReference>
<dbReference type="InterPro" id="IPR014017">
    <property type="entry name" value="DNA_helicase_UvrD-like_C"/>
</dbReference>
<dbReference type="InterPro" id="IPR038726">
    <property type="entry name" value="PDDEXK_AddAB-type"/>
</dbReference>
<evidence type="ECO:0000256" key="9">
    <source>
        <dbReference type="ARBA" id="ARBA00022842"/>
    </source>
</evidence>
<dbReference type="PROSITE" id="PS51198">
    <property type="entry name" value="UVRD_HELICASE_ATP_BIND"/>
    <property type="match status" value="1"/>
</dbReference>
<keyword evidence="7 15" id="KW-0269">Exonuclease</keyword>
<feature type="binding site" evidence="15">
    <location>
        <position position="1108"/>
    </location>
    <ligand>
        <name>Mg(2+)</name>
        <dbReference type="ChEBI" id="CHEBI:18420"/>
    </ligand>
</feature>
<evidence type="ECO:0000256" key="10">
    <source>
        <dbReference type="ARBA" id="ARBA00023125"/>
    </source>
</evidence>
<keyword evidence="9 15" id="KW-0460">Magnesium</keyword>
<dbReference type="InterPro" id="IPR004586">
    <property type="entry name" value="RecB"/>
</dbReference>
<evidence type="ECO:0000256" key="15">
    <source>
        <dbReference type="HAMAP-Rule" id="MF_01485"/>
    </source>
</evidence>
<dbReference type="InterPro" id="IPR000212">
    <property type="entry name" value="DNA_helicase_UvrD/REP"/>
</dbReference>
<comment type="catalytic activity">
    <reaction evidence="14 15">
        <text>ATP + H2O = ADP + phosphate + H(+)</text>
        <dbReference type="Rhea" id="RHEA:13065"/>
        <dbReference type="ChEBI" id="CHEBI:15377"/>
        <dbReference type="ChEBI" id="CHEBI:15378"/>
        <dbReference type="ChEBI" id="CHEBI:30616"/>
        <dbReference type="ChEBI" id="CHEBI:43474"/>
        <dbReference type="ChEBI" id="CHEBI:456216"/>
        <dbReference type="EC" id="5.6.2.4"/>
    </reaction>
</comment>
<evidence type="ECO:0000256" key="12">
    <source>
        <dbReference type="ARBA" id="ARBA00023235"/>
    </source>
</evidence>
<comment type="catalytic activity">
    <reaction evidence="13 15">
        <text>Couples ATP hydrolysis with the unwinding of duplex DNA by translocating in the 3'-5' direction.</text>
        <dbReference type="EC" id="5.6.2.4"/>
    </reaction>
</comment>
<evidence type="ECO:0000256" key="5">
    <source>
        <dbReference type="ARBA" id="ARBA00022801"/>
    </source>
</evidence>
<dbReference type="CDD" id="cd22352">
    <property type="entry name" value="RecB_C-like"/>
    <property type="match status" value="1"/>
</dbReference>
<dbReference type="GO" id="GO:0008854">
    <property type="term" value="F:exodeoxyribonuclease V activity"/>
    <property type="evidence" value="ECO:0007669"/>
    <property type="project" value="UniProtKB-EC"/>
</dbReference>
<evidence type="ECO:0000256" key="7">
    <source>
        <dbReference type="ARBA" id="ARBA00022839"/>
    </source>
</evidence>
<protein>
    <recommendedName>
        <fullName evidence="15">RecBCD enzyme subunit RecB</fullName>
        <ecNumber evidence="15">3.1.11.5</ecNumber>
        <ecNumber evidence="15">5.6.2.4</ecNumber>
    </recommendedName>
    <alternativeName>
        <fullName evidence="15">DNA 3'-5' helicase subunit RecB</fullName>
    </alternativeName>
    <alternativeName>
        <fullName evidence="15">Exonuclease V subunit RecB</fullName>
        <shortName evidence="15">ExoV subunit RecB</shortName>
    </alternativeName>
    <alternativeName>
        <fullName evidence="15">Helicase/nuclease RecBCD subunit RecB</fullName>
    </alternativeName>
</protein>
<organism evidence="19 20">
    <name type="scientific">Lysobacter spongiicola DSM 21749</name>
    <dbReference type="NCBI Taxonomy" id="1122188"/>
    <lineage>
        <taxon>Bacteria</taxon>
        <taxon>Pseudomonadati</taxon>
        <taxon>Pseudomonadota</taxon>
        <taxon>Gammaproteobacteria</taxon>
        <taxon>Lysobacterales</taxon>
        <taxon>Lysobacteraceae</taxon>
        <taxon>Novilysobacter</taxon>
    </lineage>
</organism>
<evidence type="ECO:0000256" key="3">
    <source>
        <dbReference type="ARBA" id="ARBA00022741"/>
    </source>
</evidence>
<evidence type="ECO:0000256" key="6">
    <source>
        <dbReference type="ARBA" id="ARBA00022806"/>
    </source>
</evidence>
<dbReference type="EC" id="3.1.11.5" evidence="15"/>
<dbReference type="GO" id="GO:0000724">
    <property type="term" value="P:double-strand break repair via homologous recombination"/>
    <property type="evidence" value="ECO:0007669"/>
    <property type="project" value="UniProtKB-UniRule"/>
</dbReference>
<comment type="subunit">
    <text evidence="15">Heterotrimer of RecB, RecC and RecD. All subunits contribute to DNA-binding. Interacts with RecA.</text>
</comment>
<dbReference type="HAMAP" id="MF_01485">
    <property type="entry name" value="RecB"/>
    <property type="match status" value="1"/>
</dbReference>
<dbReference type="PANTHER" id="PTHR11070">
    <property type="entry name" value="UVRD / RECB / PCRA DNA HELICASE FAMILY MEMBER"/>
    <property type="match status" value="1"/>
</dbReference>
<evidence type="ECO:0000313" key="20">
    <source>
        <dbReference type="Proteomes" id="UP000190061"/>
    </source>
</evidence>
<dbReference type="GO" id="GO:0003677">
    <property type="term" value="F:DNA binding"/>
    <property type="evidence" value="ECO:0007669"/>
    <property type="project" value="UniProtKB-UniRule"/>
</dbReference>
<keyword evidence="6 15" id="KW-0347">Helicase</keyword>
<dbReference type="InterPro" id="IPR011604">
    <property type="entry name" value="PDDEXK-like_dom_sf"/>
</dbReference>
<dbReference type="STRING" id="1122188.SAMN02745674_01462"/>
<dbReference type="EC" id="5.6.2.4" evidence="15"/>
<dbReference type="GO" id="GO:0043138">
    <property type="term" value="F:3'-5' DNA helicase activity"/>
    <property type="evidence" value="ECO:0007669"/>
    <property type="project" value="UniProtKB-UniRule"/>
</dbReference>
<keyword evidence="4 15" id="KW-0227">DNA damage</keyword>
<dbReference type="InterPro" id="IPR027417">
    <property type="entry name" value="P-loop_NTPase"/>
</dbReference>
<dbReference type="PANTHER" id="PTHR11070:SF23">
    <property type="entry name" value="RECBCD ENZYME SUBUNIT RECB"/>
    <property type="match status" value="1"/>
</dbReference>
<dbReference type="Gene3D" id="1.10.486.10">
    <property type="entry name" value="PCRA, domain 4"/>
    <property type="match status" value="1"/>
</dbReference>
<dbReference type="GO" id="GO:0016887">
    <property type="term" value="F:ATP hydrolysis activity"/>
    <property type="evidence" value="ECO:0007669"/>
    <property type="project" value="RHEA"/>
</dbReference>
<feature type="binding site" evidence="15">
    <location>
        <position position="972"/>
    </location>
    <ligand>
        <name>Mg(2+)</name>
        <dbReference type="ChEBI" id="CHEBI:18420"/>
    </ligand>
</feature>
<comment type="cofactor">
    <cofactor evidence="15">
        <name>Mg(2+)</name>
        <dbReference type="ChEBI" id="CHEBI:18420"/>
    </cofactor>
    <text evidence="15">Binds 1 Mg(2+) ion per subunit.</text>
</comment>
<feature type="binding site" evidence="15">
    <location>
        <position position="1095"/>
    </location>
    <ligand>
        <name>Mg(2+)</name>
        <dbReference type="ChEBI" id="CHEBI:18420"/>
    </ligand>
</feature>
<dbReference type="PROSITE" id="PS51217">
    <property type="entry name" value="UVRD_HELICASE_CTER"/>
    <property type="match status" value="1"/>
</dbReference>
<dbReference type="Pfam" id="PF12705">
    <property type="entry name" value="PDDEXK_1"/>
    <property type="match status" value="1"/>
</dbReference>
<proteinExistence type="inferred from homology"/>
<comment type="catalytic activity">
    <reaction evidence="15">
        <text>Exonucleolytic cleavage (in the presence of ATP) in either 5'- to 3'- or 3'- to 5'-direction to yield 5'-phosphooligonucleotides.</text>
        <dbReference type="EC" id="3.1.11.5"/>
    </reaction>
</comment>
<gene>
    <name evidence="15" type="primary">recB</name>
    <name evidence="19" type="ORF">SAMN02745674_01462</name>
</gene>
<evidence type="ECO:0000256" key="1">
    <source>
        <dbReference type="ARBA" id="ARBA00022722"/>
    </source>
</evidence>
<reference evidence="19 20" key="1">
    <citation type="submission" date="2017-02" db="EMBL/GenBank/DDBJ databases">
        <authorList>
            <person name="Peterson S.W."/>
        </authorList>
    </citation>
    <scope>NUCLEOTIDE SEQUENCE [LARGE SCALE GENOMIC DNA]</scope>
    <source>
        <strain evidence="19 20">DSM 21749</strain>
    </source>
</reference>
<comment type="miscellaneous">
    <text evidence="15">In the RecBCD complex, RecB has a slow 3'-5' helicase, an exonuclease activity and loads RecA onto ssDNA, RecD has a fast 5'-3' helicase activity, while RecC stimulates the ATPase and processivity of the RecB helicase and contributes to recognition of the Chi site.</text>
</comment>
<dbReference type="InterPro" id="IPR011335">
    <property type="entry name" value="Restrct_endonuc-II-like"/>
</dbReference>
<sequence length="1200" mass="131002">MNAIDHAPADAYLDVELDGLQLIEASAGTGKTFTLATLVVRLVVERGLRLGEVLAVTFTDAATQELRARLRRRLIVAADIARSLASETDPDASAGAEPDPEAALTRAIIERRLQHEPLRALLARLERATLEIDLAPVFTIHGFCARVLAEHALHTGQPFDPAKLVASDREWREEVAADLWRVHGAEALGAELLHVLWKRPAELADDLGALLGATRVLPEPPPDVPDPTPELQQAFARLCSLFHHHGDEARAALDAAIAAKHIDGRKARSTSYEKAWASLTRGVAGACLDRDDDHLDKLTTTRLRECAKVGCEDKLPASPLFDALSHWFEVDQRRRYWLSRQALTLLHRIREDARGRMAHLKRVRRVQGYDDLIAGVADALAGEQGADLVRSLRAQYAVALVDEFQDTDPRQWAIFRRIFAGTEGPPSLFLIGDPKQAIYGFRGGDVHTYLAARQDARLAPPLSHNFRSRPSVLRAVEALYNQAGEEAFVDARIRFHPVQPGGRNDDTQFLRDGKAATALTVRVLPPAQDGKPHKADDSKALATGACVAGIHALLSEAREGRAELEGRPVRPGDIAVLVRSHKEATRVQSALAQLGIPAVAAGRQSLFETEQAGEVLAVLEAALHPADDGRLRAALSTVLLGVDAAGIDRLDHDGEWQRSQQMLALAWHERWKRQGPLALVSDLCATHAERLLGLADGERRLTNLLQLGEFLQDAEAHALGLHGLVDWLRGRIAGADPSDDQQLLRLESDAGRVQIMTLHKSKGLEFPLVFLPFVGIGRKPGSPARHCEVVGESGRALHWKAGSEEGAWQAAASDWQDEQRAEDARLLYVGLTRARHALWLACGPLFEARATALAPMVADLEALAADDAIRLDRRPPQALPLPLAPEPAGEVPAARRASRSLPRDWWVYSFTQLSKSEGGEEVAPTTTIPEERAADDEPGPALPPAAADTAATEEAEVADRRFSGSRFGNVLHEALEHVDFAAWRDWREMAAPPGQDAPLRAALRTAGYPDADLDDGVAELTRLVGRTLTAALPEGGRLADLPADARRAELEFHFSIQPTSVPRLLKILHGHGVVPAREGFGPRRQLEGLMTGKIDLTYTRDGRWYLLDYKSNRLPAYDTDGLAAAMAHSEYDLQALVYTLALHRWLRFRLGSAYDYGRDFGGVRYVFSRGLGTAGEGVHAHVPPAALVEALDRLFDGVAA</sequence>
<dbReference type="AlphaFoldDB" id="A0A1T4Q3M0"/>
<evidence type="ECO:0000256" key="4">
    <source>
        <dbReference type="ARBA" id="ARBA00022763"/>
    </source>
</evidence>
<evidence type="ECO:0000256" key="8">
    <source>
        <dbReference type="ARBA" id="ARBA00022840"/>
    </source>
</evidence>
<keyword evidence="1 15" id="KW-0540">Nuclease</keyword>
<dbReference type="InterPro" id="IPR014016">
    <property type="entry name" value="UvrD-like_ATP-bd"/>
</dbReference>
<keyword evidence="3 15" id="KW-0547">Nucleotide-binding</keyword>
<dbReference type="Pfam" id="PF00580">
    <property type="entry name" value="UvrD-helicase"/>
    <property type="match status" value="1"/>
</dbReference>
<comment type="domain">
    <text evidence="15">The C-terminal domain has nuclease activity and interacts with RecD. It interacts with RecA, facilitating its loading onto ssDNA.</text>
</comment>